<name>A0ABV8WFM6_9FLAO</name>
<protein>
    <recommendedName>
        <fullName evidence="3">Lipoprotein</fullName>
    </recommendedName>
</protein>
<evidence type="ECO:0000313" key="1">
    <source>
        <dbReference type="EMBL" id="MFC4393898.1"/>
    </source>
</evidence>
<dbReference type="PROSITE" id="PS51257">
    <property type="entry name" value="PROKAR_LIPOPROTEIN"/>
    <property type="match status" value="1"/>
</dbReference>
<accession>A0ABV8WFM6</accession>
<dbReference type="Proteomes" id="UP001595719">
    <property type="component" value="Unassembled WGS sequence"/>
</dbReference>
<sequence>MKSLVKKTLYIPLLILLLISCESNRRSSLVYLYSKDKTQSITVFSDYYTNERIIALGKLNTKPTNDYVKLDISEVTELGDEIGICWLGKRTGWQFVNDNSKIVEVSIDTTKYRVKTQWYRDEDNIPNAKYYRLKNCFTIGMLKHSRIYPSENGYIERN</sequence>
<gene>
    <name evidence="1" type="ORF">ACFOY0_23095</name>
</gene>
<keyword evidence="2" id="KW-1185">Reference proteome</keyword>
<dbReference type="EMBL" id="JBHSCO010000007">
    <property type="protein sequence ID" value="MFC4393898.1"/>
    <property type="molecule type" value="Genomic_DNA"/>
</dbReference>
<organism evidence="1 2">
    <name type="scientific">Flavobacterium quisquiliarum</name>
    <dbReference type="NCBI Taxonomy" id="1834436"/>
    <lineage>
        <taxon>Bacteria</taxon>
        <taxon>Pseudomonadati</taxon>
        <taxon>Bacteroidota</taxon>
        <taxon>Flavobacteriia</taxon>
        <taxon>Flavobacteriales</taxon>
        <taxon>Flavobacteriaceae</taxon>
        <taxon>Flavobacterium</taxon>
    </lineage>
</organism>
<proteinExistence type="predicted"/>
<dbReference type="RefSeq" id="WP_179008046.1">
    <property type="nucleotide sequence ID" value="NZ_JBHSCO010000007.1"/>
</dbReference>
<evidence type="ECO:0008006" key="3">
    <source>
        <dbReference type="Google" id="ProtNLM"/>
    </source>
</evidence>
<evidence type="ECO:0000313" key="2">
    <source>
        <dbReference type="Proteomes" id="UP001595719"/>
    </source>
</evidence>
<reference evidence="2" key="1">
    <citation type="journal article" date="2019" name="Int. J. Syst. Evol. Microbiol.">
        <title>The Global Catalogue of Microorganisms (GCM) 10K type strain sequencing project: providing services to taxonomists for standard genome sequencing and annotation.</title>
        <authorList>
            <consortium name="The Broad Institute Genomics Platform"/>
            <consortium name="The Broad Institute Genome Sequencing Center for Infectious Disease"/>
            <person name="Wu L."/>
            <person name="Ma J."/>
        </authorList>
    </citation>
    <scope>NUCLEOTIDE SEQUENCE [LARGE SCALE GENOMIC DNA]</scope>
    <source>
        <strain evidence="2">CGMCC 1.15345</strain>
    </source>
</reference>
<comment type="caution">
    <text evidence="1">The sequence shown here is derived from an EMBL/GenBank/DDBJ whole genome shotgun (WGS) entry which is preliminary data.</text>
</comment>